<dbReference type="RefSeq" id="WP_132317610.1">
    <property type="nucleotide sequence ID" value="NZ_FWZT01000005.1"/>
</dbReference>
<dbReference type="InterPro" id="IPR036291">
    <property type="entry name" value="NAD(P)-bd_dom_sf"/>
</dbReference>
<dbReference type="InterPro" id="IPR002347">
    <property type="entry name" value="SDR_fam"/>
</dbReference>
<accession>A0A1Y6BH36</accession>
<dbReference type="Pfam" id="PF00106">
    <property type="entry name" value="adh_short"/>
    <property type="match status" value="1"/>
</dbReference>
<name>A0A1Y6BH36_9BACT</name>
<dbReference type="SUPFAM" id="SSF51735">
    <property type="entry name" value="NAD(P)-binding Rossmann-fold domains"/>
    <property type="match status" value="1"/>
</dbReference>
<protein>
    <submittedName>
        <fullName evidence="1">NAD(P)-dependent dehydrogenase, short-chain alcohol dehydrogenase family</fullName>
    </submittedName>
</protein>
<organism evidence="1 2">
    <name type="scientific">Pseudobacteriovorax antillogorgiicola</name>
    <dbReference type="NCBI Taxonomy" id="1513793"/>
    <lineage>
        <taxon>Bacteria</taxon>
        <taxon>Pseudomonadati</taxon>
        <taxon>Bdellovibrionota</taxon>
        <taxon>Oligoflexia</taxon>
        <taxon>Oligoflexales</taxon>
        <taxon>Pseudobacteriovoracaceae</taxon>
        <taxon>Pseudobacteriovorax</taxon>
    </lineage>
</organism>
<evidence type="ECO:0000313" key="1">
    <source>
        <dbReference type="EMBL" id="SMF10821.1"/>
    </source>
</evidence>
<keyword evidence="2" id="KW-1185">Reference proteome</keyword>
<proteinExistence type="predicted"/>
<gene>
    <name evidence="1" type="ORF">SAMN06296036_10531</name>
</gene>
<reference evidence="2" key="1">
    <citation type="submission" date="2017-04" db="EMBL/GenBank/DDBJ databases">
        <authorList>
            <person name="Varghese N."/>
            <person name="Submissions S."/>
        </authorList>
    </citation>
    <scope>NUCLEOTIDE SEQUENCE [LARGE SCALE GENOMIC DNA]</scope>
    <source>
        <strain evidence="2">RKEM611</strain>
    </source>
</reference>
<dbReference type="SUPFAM" id="SSF55961">
    <property type="entry name" value="Bet v1-like"/>
    <property type="match status" value="1"/>
</dbReference>
<dbReference type="PRINTS" id="PR00081">
    <property type="entry name" value="GDHRDH"/>
</dbReference>
<evidence type="ECO:0000313" key="2">
    <source>
        <dbReference type="Proteomes" id="UP000192907"/>
    </source>
</evidence>
<dbReference type="Gene3D" id="3.30.530.20">
    <property type="match status" value="1"/>
</dbReference>
<dbReference type="PANTHER" id="PTHR44656:SF7">
    <property type="entry name" value="DEHYDROGENASE_REDUCTASE SDR FAMILY MEMBER 12"/>
    <property type="match status" value="1"/>
</dbReference>
<dbReference type="EMBL" id="FWZT01000005">
    <property type="protein sequence ID" value="SMF10821.1"/>
    <property type="molecule type" value="Genomic_DNA"/>
</dbReference>
<dbReference type="AlphaFoldDB" id="A0A1Y6BH36"/>
<dbReference type="Proteomes" id="UP000192907">
    <property type="component" value="Unassembled WGS sequence"/>
</dbReference>
<dbReference type="InterPro" id="IPR023393">
    <property type="entry name" value="START-like_dom_sf"/>
</dbReference>
<dbReference type="OrthoDB" id="5786478at2"/>
<dbReference type="PANTHER" id="PTHR44656">
    <property type="entry name" value="DEHYDROGENASE/REDUCTASE SDR FAMILY MEMBER 12"/>
    <property type="match status" value="1"/>
</dbReference>
<dbReference type="InterPro" id="IPR052992">
    <property type="entry name" value="SDR_member_12"/>
</dbReference>
<dbReference type="STRING" id="1513793.SAMN06296036_10531"/>
<dbReference type="Gene3D" id="3.40.50.720">
    <property type="entry name" value="NAD(P)-binding Rossmann-like Domain"/>
    <property type="match status" value="1"/>
</dbReference>
<sequence length="470" mass="53758">MISIMLSEPFELSGDDTFAYLQEVSRYSEWDDHVLESHQVDRGPIQIGTKFNVTYRILRQELTLYFVLSALKPGRDVLLEAQHDHFQVQTRFTIDNQAKRLSWQTSVHFDGIWNNASPVLKTILKSELSRSFQKLVRALNPSKQVPDLPDLKTQIEDHLLIPGLLRFSRLGYQWETNCRYPVIRKLNKHHIVITGASSGIGEAAARQLALLGADITIIARNEIKAKASVNRLRQESHSRKKHRYILADLSLARDVDRTIGELVKLDRPIDCLINNAGYLYQERQETDEGIEKSFALLLMAPYRLTLGVKNLLKRAPLAQVINVSSGGMYTQRLKADHLTQGLMPYDGTRTYAQLKRALVMLSELWAQEWEPDGILVHAMHPGWADTKSVAETLPRFYQITKAILRTPDEGADTITWLASHPDLSRTNGRFWMDRRVHPTVLIPGTNPRKTDYQILKETLQNFEPETPLPQ</sequence>